<feature type="transmembrane region" description="Helical" evidence="8">
    <location>
        <begin position="200"/>
        <end position="223"/>
    </location>
</feature>
<evidence type="ECO:0000313" key="9">
    <source>
        <dbReference type="EMBL" id="PIB75095.1"/>
    </source>
</evidence>
<evidence type="ECO:0000256" key="3">
    <source>
        <dbReference type="ARBA" id="ARBA00022448"/>
    </source>
</evidence>
<evidence type="ECO:0000256" key="5">
    <source>
        <dbReference type="ARBA" id="ARBA00022692"/>
    </source>
</evidence>
<dbReference type="GO" id="GO:0005886">
    <property type="term" value="C:plasma membrane"/>
    <property type="evidence" value="ECO:0007669"/>
    <property type="project" value="UniProtKB-SubCell"/>
</dbReference>
<dbReference type="PANTHER" id="PTHR30269">
    <property type="entry name" value="TRANSMEMBRANE PROTEIN YFCA"/>
    <property type="match status" value="1"/>
</dbReference>
<dbReference type="PANTHER" id="PTHR30269:SF0">
    <property type="entry name" value="MEMBRANE TRANSPORTER PROTEIN YFCA-RELATED"/>
    <property type="match status" value="1"/>
</dbReference>
<dbReference type="STRING" id="85968.GCA_900073015_00237"/>
<dbReference type="AlphaFoldDB" id="A0A2G5P9S9"/>
<proteinExistence type="inferred from homology"/>
<evidence type="ECO:0000256" key="2">
    <source>
        <dbReference type="ARBA" id="ARBA00009142"/>
    </source>
</evidence>
<dbReference type="Pfam" id="PF01925">
    <property type="entry name" value="TauE"/>
    <property type="match status" value="1"/>
</dbReference>
<gene>
    <name evidence="9" type="ORF">CQY22_010870</name>
</gene>
<keyword evidence="7 8" id="KW-0472">Membrane</keyword>
<name>A0A2G5P9S9_9MYCO</name>
<feature type="transmembrane region" description="Helical" evidence="8">
    <location>
        <begin position="148"/>
        <end position="180"/>
    </location>
</feature>
<dbReference type="InterPro" id="IPR052017">
    <property type="entry name" value="TSUP"/>
</dbReference>
<accession>A0A2G5P9S9</accession>
<keyword evidence="4 8" id="KW-1003">Cell membrane</keyword>
<comment type="similarity">
    <text evidence="2 8">Belongs to the 4-toluene sulfonate uptake permease (TSUP) (TC 2.A.102) family.</text>
</comment>
<keyword evidence="3" id="KW-0813">Transport</keyword>
<feature type="transmembrane region" description="Helical" evidence="8">
    <location>
        <begin position="86"/>
        <end position="108"/>
    </location>
</feature>
<feature type="transmembrane region" description="Helical" evidence="8">
    <location>
        <begin position="235"/>
        <end position="256"/>
    </location>
</feature>
<feature type="transmembrane region" description="Helical" evidence="8">
    <location>
        <begin position="114"/>
        <end position="136"/>
    </location>
</feature>
<evidence type="ECO:0000256" key="7">
    <source>
        <dbReference type="ARBA" id="ARBA00023136"/>
    </source>
</evidence>
<evidence type="ECO:0000256" key="8">
    <source>
        <dbReference type="RuleBase" id="RU363041"/>
    </source>
</evidence>
<evidence type="ECO:0000256" key="1">
    <source>
        <dbReference type="ARBA" id="ARBA00004651"/>
    </source>
</evidence>
<feature type="transmembrane region" description="Helical" evidence="8">
    <location>
        <begin position="12"/>
        <end position="34"/>
    </location>
</feature>
<comment type="caution">
    <text evidence="9">The sequence shown here is derived from an EMBL/GenBank/DDBJ whole genome shotgun (WGS) entry which is preliminary data.</text>
</comment>
<keyword evidence="6 8" id="KW-1133">Transmembrane helix</keyword>
<evidence type="ECO:0000256" key="4">
    <source>
        <dbReference type="ARBA" id="ARBA00022475"/>
    </source>
</evidence>
<evidence type="ECO:0000256" key="6">
    <source>
        <dbReference type="ARBA" id="ARBA00022989"/>
    </source>
</evidence>
<protein>
    <recommendedName>
        <fullName evidence="8">Probable membrane transporter protein</fullName>
    </recommendedName>
</protein>
<comment type="subcellular location">
    <subcellularLocation>
        <location evidence="1 8">Cell membrane</location>
        <topology evidence="1 8">Multi-pass membrane protein</topology>
    </subcellularLocation>
</comment>
<dbReference type="InterPro" id="IPR002781">
    <property type="entry name" value="TM_pro_TauE-like"/>
</dbReference>
<dbReference type="EMBL" id="PDCN02000012">
    <property type="protein sequence ID" value="PIB75095.1"/>
    <property type="molecule type" value="Genomic_DNA"/>
</dbReference>
<keyword evidence="10" id="KW-1185">Reference proteome</keyword>
<keyword evidence="5 8" id="KW-0812">Transmembrane</keyword>
<dbReference type="OrthoDB" id="554695at2"/>
<sequence>MNIGSVLGLEQLTWSTLILVVIAALAAGWVDAVVGGGGLLQLPALLLIPGITPVQALATNKFGSVFGTATSSITYYRRAKPDIRTAIPMALVAMAGSFGGAAVATVLPPAAFKPIIVVALLAVALFTAVTPQLGAATRLRFSGHKHHVMAGLAGFAIGFYDGMIGPGTGTFLVITLVALLGYDFLQASAKAKIVNFATNFGALLLFIPHGAVLWLLGGILAVANMTGSYLGSRMAIAKGTGFIRVVFLVVVIALIAKLGVDVWKGSAASPGTLGKGVERVEHVGRAPDAATGAPGRFDEDPRLDQRIHMATRVVGAQPEFLPQ</sequence>
<organism evidence="9 10">
    <name type="scientific">Mycolicibacterium brumae</name>
    <dbReference type="NCBI Taxonomy" id="85968"/>
    <lineage>
        <taxon>Bacteria</taxon>
        <taxon>Bacillati</taxon>
        <taxon>Actinomycetota</taxon>
        <taxon>Actinomycetes</taxon>
        <taxon>Mycobacteriales</taxon>
        <taxon>Mycobacteriaceae</taxon>
        <taxon>Mycolicibacterium</taxon>
    </lineage>
</organism>
<reference evidence="9 10" key="1">
    <citation type="journal article" date="2017" name="Infect. Genet. Evol.">
        <title>The new phylogeny of the genus Mycobacterium: The old and the news.</title>
        <authorList>
            <person name="Tortoli E."/>
            <person name="Fedrizzi T."/>
            <person name="Meehan C.J."/>
            <person name="Trovato A."/>
            <person name="Grottola A."/>
            <person name="Giacobazzi E."/>
            <person name="Serpini G.F."/>
            <person name="Tagliazucchi S."/>
            <person name="Fabio A."/>
            <person name="Bettua C."/>
            <person name="Bertorelli R."/>
            <person name="Frascaro F."/>
            <person name="De Sanctis V."/>
            <person name="Pecorari M."/>
            <person name="Jousson O."/>
            <person name="Segata N."/>
            <person name="Cirillo D.M."/>
        </authorList>
    </citation>
    <scope>NUCLEOTIDE SEQUENCE [LARGE SCALE GENOMIC DNA]</scope>
    <source>
        <strain evidence="9 10">CIP1034565</strain>
    </source>
</reference>
<evidence type="ECO:0000313" key="10">
    <source>
        <dbReference type="Proteomes" id="UP000230551"/>
    </source>
</evidence>
<dbReference type="Proteomes" id="UP000230551">
    <property type="component" value="Unassembled WGS sequence"/>
</dbReference>